<accession>I9WQU7</accession>
<dbReference type="AlphaFoldDB" id="I9WQU7"/>
<proteinExistence type="predicted"/>
<dbReference type="Proteomes" id="UP000005838">
    <property type="component" value="Unassembled WGS sequence"/>
</dbReference>
<keyword evidence="1" id="KW-0472">Membrane</keyword>
<evidence type="ECO:0000313" key="3">
    <source>
        <dbReference type="Proteomes" id="UP000005838"/>
    </source>
</evidence>
<dbReference type="EMBL" id="AKPP01000004">
    <property type="protein sequence ID" value="EJC06185.1"/>
    <property type="molecule type" value="Genomic_DNA"/>
</dbReference>
<name>I9WQU7_HELPX</name>
<dbReference type="RefSeq" id="WP_001879498.1">
    <property type="nucleotide sequence ID" value="NZ_AKPP01000004.1"/>
</dbReference>
<feature type="transmembrane region" description="Helical" evidence="1">
    <location>
        <begin position="25"/>
        <end position="42"/>
    </location>
</feature>
<evidence type="ECO:0000256" key="1">
    <source>
        <dbReference type="SAM" id="Phobius"/>
    </source>
</evidence>
<reference evidence="2 3" key="1">
    <citation type="journal article" date="2013" name="Pathog. Dis.">
        <title>Genome sequences of 65 Helicobacter pylori strains isolated from asymptomatic individuals and patients with gastric cancer, peptic ulcer disease, or gastritis.</title>
        <authorList>
            <person name="Blanchard T.G."/>
            <person name="Czinn S.J."/>
            <person name="Correa P."/>
            <person name="Nakazawa T."/>
            <person name="Keelan M."/>
            <person name="Morningstar L."/>
            <person name="Santana-Cruz I."/>
            <person name="Maroo A."/>
            <person name="McCracken C."/>
            <person name="Shefchek K."/>
            <person name="Daugherty S."/>
            <person name="Song Y."/>
            <person name="Fraser C.M."/>
            <person name="Fricke W.F."/>
        </authorList>
    </citation>
    <scope>NUCLEOTIDE SEQUENCE [LARGE SCALE GENOMIC DNA]</scope>
    <source>
        <strain evidence="2 3">Hp P-15</strain>
    </source>
</reference>
<keyword evidence="1" id="KW-1133">Transmembrane helix</keyword>
<protein>
    <submittedName>
        <fullName evidence="2">Uncharacterized protein</fullName>
    </submittedName>
</protein>
<comment type="caution">
    <text evidence="2">The sequence shown here is derived from an EMBL/GenBank/DDBJ whole genome shotgun (WGS) entry which is preliminary data.</text>
</comment>
<evidence type="ECO:0000313" key="2">
    <source>
        <dbReference type="EMBL" id="EJC06185.1"/>
    </source>
</evidence>
<sequence length="50" mass="5465">MISFFALYYGVIFENGDKLAPNGGFMGNACMFLAVVGGIEIFQNPIVLKF</sequence>
<gene>
    <name evidence="2" type="ORF">HPHPP15_1372</name>
</gene>
<dbReference type="PATRIC" id="fig|992080.3.peg.1336"/>
<keyword evidence="1" id="KW-0812">Transmembrane</keyword>
<organism evidence="2 3">
    <name type="scientific">Helicobacter pylori Hp P-15</name>
    <dbReference type="NCBI Taxonomy" id="992080"/>
    <lineage>
        <taxon>Bacteria</taxon>
        <taxon>Pseudomonadati</taxon>
        <taxon>Campylobacterota</taxon>
        <taxon>Epsilonproteobacteria</taxon>
        <taxon>Campylobacterales</taxon>
        <taxon>Helicobacteraceae</taxon>
        <taxon>Helicobacter</taxon>
    </lineage>
</organism>